<reference evidence="1" key="1">
    <citation type="journal article" date="2020" name="New Phytol.">
        <title>Comparative genomics reveals dynamic genome evolution in host specialist ectomycorrhizal fungi.</title>
        <authorList>
            <person name="Lofgren L.A."/>
            <person name="Nguyen N.H."/>
            <person name="Vilgalys R."/>
            <person name="Ruytinx J."/>
            <person name="Liao H.L."/>
            <person name="Branco S."/>
            <person name="Kuo A."/>
            <person name="LaButti K."/>
            <person name="Lipzen A."/>
            <person name="Andreopoulos W."/>
            <person name="Pangilinan J."/>
            <person name="Riley R."/>
            <person name="Hundley H."/>
            <person name="Na H."/>
            <person name="Barry K."/>
            <person name="Grigoriev I.V."/>
            <person name="Stajich J.E."/>
            <person name="Kennedy P.G."/>
        </authorList>
    </citation>
    <scope>NUCLEOTIDE SEQUENCE</scope>
    <source>
        <strain evidence="1">DOB743</strain>
    </source>
</reference>
<sequence>MSTCLSHSQLFNDSTTRINVLQIANLLGMELLDAYIELIAIDKAHRVYPGDLWEIVRERIIEVKQETIFRQHQSRCVDGFKDKGHVVVEHLLMEEKKKRCQMEVSLYSQALEHLQQHRMHELLQLWRVNQ</sequence>
<evidence type="ECO:0000313" key="1">
    <source>
        <dbReference type="EMBL" id="KAG1779655.1"/>
    </source>
</evidence>
<evidence type="ECO:0000313" key="2">
    <source>
        <dbReference type="Proteomes" id="UP000714275"/>
    </source>
</evidence>
<dbReference type="AlphaFoldDB" id="A0A9P7D479"/>
<gene>
    <name evidence="1" type="ORF">EV702DRAFT_1043574</name>
</gene>
<accession>A0A9P7D479</accession>
<comment type="caution">
    <text evidence="1">The sequence shown here is derived from an EMBL/GenBank/DDBJ whole genome shotgun (WGS) entry which is preliminary data.</text>
</comment>
<keyword evidence="2" id="KW-1185">Reference proteome</keyword>
<dbReference type="Proteomes" id="UP000714275">
    <property type="component" value="Unassembled WGS sequence"/>
</dbReference>
<protein>
    <submittedName>
        <fullName evidence="1">Uncharacterized protein</fullName>
    </submittedName>
</protein>
<proteinExistence type="predicted"/>
<organism evidence="1 2">
    <name type="scientific">Suillus placidus</name>
    <dbReference type="NCBI Taxonomy" id="48579"/>
    <lineage>
        <taxon>Eukaryota</taxon>
        <taxon>Fungi</taxon>
        <taxon>Dikarya</taxon>
        <taxon>Basidiomycota</taxon>
        <taxon>Agaricomycotina</taxon>
        <taxon>Agaricomycetes</taxon>
        <taxon>Agaricomycetidae</taxon>
        <taxon>Boletales</taxon>
        <taxon>Suillineae</taxon>
        <taxon>Suillaceae</taxon>
        <taxon>Suillus</taxon>
    </lineage>
</organism>
<name>A0A9P7D479_9AGAM</name>
<dbReference type="OrthoDB" id="2673970at2759"/>
<dbReference type="EMBL" id="JABBWD010000011">
    <property type="protein sequence ID" value="KAG1779655.1"/>
    <property type="molecule type" value="Genomic_DNA"/>
</dbReference>